<dbReference type="RefSeq" id="WP_112316792.1">
    <property type="nucleotide sequence ID" value="NZ_MUAV01000023.1"/>
</dbReference>
<name>A0ABX9DCU7_9RHOB</name>
<keyword evidence="2" id="KW-1185">Reference proteome</keyword>
<comment type="caution">
    <text evidence="1">The sequence shown here is derived from an EMBL/GenBank/DDBJ whole genome shotgun (WGS) entry which is preliminary data.</text>
</comment>
<accession>A0ABX9DCU7</accession>
<proteinExistence type="predicted"/>
<organism evidence="1 2">
    <name type="scientific">Rhodovulum viride</name>
    <dbReference type="NCBI Taxonomy" id="1231134"/>
    <lineage>
        <taxon>Bacteria</taxon>
        <taxon>Pseudomonadati</taxon>
        <taxon>Pseudomonadota</taxon>
        <taxon>Alphaproteobacteria</taxon>
        <taxon>Rhodobacterales</taxon>
        <taxon>Paracoccaceae</taxon>
        <taxon>Rhodovulum</taxon>
    </lineage>
</organism>
<gene>
    <name evidence="1" type="ORF">BYZ73_16505</name>
</gene>
<dbReference type="Proteomes" id="UP000248659">
    <property type="component" value="Unassembled WGS sequence"/>
</dbReference>
<dbReference type="EMBL" id="MUAV01000023">
    <property type="protein sequence ID" value="RAP40141.1"/>
    <property type="molecule type" value="Genomic_DNA"/>
</dbReference>
<evidence type="ECO:0000313" key="1">
    <source>
        <dbReference type="EMBL" id="RAP40141.1"/>
    </source>
</evidence>
<sequence length="157" mass="17411">MFETVYLLATDPAFRKEILQQIDAALTQSGLDHYLAATRVTDRPTNNNYLKGRWGKTVADRYAVDEGWEKAGDPAMTMDGPTTGPNKIDAVYVDPGPPPRHILSDAKALSSRQSMTSKGVLQMSQRWIEARLGNANLSRQARRAMNDGYDAVLLNSR</sequence>
<protein>
    <submittedName>
        <fullName evidence="1">Uncharacterized protein</fullName>
    </submittedName>
</protein>
<evidence type="ECO:0000313" key="2">
    <source>
        <dbReference type="Proteomes" id="UP000248659"/>
    </source>
</evidence>
<reference evidence="1 2" key="1">
    <citation type="submission" date="2017-01" db="EMBL/GenBank/DDBJ databases">
        <title>Genome sequence of Rhodovulum viride JA756.</title>
        <authorList>
            <person name="Lakshmi K.V."/>
            <person name="Tushar L.D."/>
            <person name="Sasikala C."/>
            <person name="Venkataramana C."/>
        </authorList>
    </citation>
    <scope>NUCLEOTIDE SEQUENCE [LARGE SCALE GENOMIC DNA]</scope>
    <source>
        <strain evidence="1 2">JA756</strain>
    </source>
</reference>